<dbReference type="RefSeq" id="WP_021367412.1">
    <property type="nucleotide sequence ID" value="NZ_BBYB01000267.1"/>
</dbReference>
<reference evidence="3" key="1">
    <citation type="submission" date="2014-07" db="EMBL/GenBank/DDBJ databases">
        <authorList>
            <person name="Monot Marc"/>
        </authorList>
    </citation>
    <scope>NUCLEOTIDE SEQUENCE</scope>
    <source>
        <strain evidence="3">7032989</strain>
        <strain evidence="2">7032994</strain>
    </source>
</reference>
<evidence type="ECO:0000313" key="1">
    <source>
        <dbReference type="EMBL" id="CDS90166.1"/>
    </source>
</evidence>
<dbReference type="EMBL" id="LK932773">
    <property type="protein sequence ID" value="CDS93263.1"/>
    <property type="molecule type" value="Genomic_DNA"/>
</dbReference>
<dbReference type="EMBL" id="LK932419">
    <property type="protein sequence ID" value="CDS90367.1"/>
    <property type="molecule type" value="Genomic_DNA"/>
</dbReference>
<accession>A0A069ARB2</accession>
<sequence length="58" mass="6771">MTLKRLNPVVLKKNGKLITSEEDKREERYISRELKLPTEIVETEKSNTIQGVSKIEEK</sequence>
<organism evidence="3">
    <name type="scientific">Clostridioides difficile</name>
    <name type="common">Peptoclostridium difficile</name>
    <dbReference type="NCBI Taxonomy" id="1496"/>
    <lineage>
        <taxon>Bacteria</taxon>
        <taxon>Bacillati</taxon>
        <taxon>Bacillota</taxon>
        <taxon>Clostridia</taxon>
        <taxon>Peptostreptococcales</taxon>
        <taxon>Peptostreptococcaceae</taxon>
        <taxon>Clostridioides</taxon>
    </lineage>
</organism>
<evidence type="ECO:0000313" key="3">
    <source>
        <dbReference type="EMBL" id="CDS93263.1"/>
    </source>
</evidence>
<dbReference type="EMBL" id="LK932534">
    <property type="protein sequence ID" value="CDS90166.1"/>
    <property type="molecule type" value="Genomic_DNA"/>
</dbReference>
<proteinExistence type="predicted"/>
<dbReference type="AlphaFoldDB" id="A0A069ARB2"/>
<protein>
    <submittedName>
        <fullName evidence="3">Uncharacterized protein</fullName>
    </submittedName>
</protein>
<gene>
    <name evidence="3" type="ORF">BN1095_1300115</name>
    <name evidence="1" type="ORF">BN1096_790070</name>
    <name evidence="2" type="ORF">BN1097_790071</name>
</gene>
<name>A0A069ARB2_CLODI</name>
<evidence type="ECO:0000313" key="2">
    <source>
        <dbReference type="EMBL" id="CDS90367.1"/>
    </source>
</evidence>